<keyword evidence="2" id="KW-1185">Reference proteome</keyword>
<accession>W6QEI9</accession>
<organism evidence="1 2">
    <name type="scientific">Penicillium roqueforti (strain FM164)</name>
    <dbReference type="NCBI Taxonomy" id="1365484"/>
    <lineage>
        <taxon>Eukaryota</taxon>
        <taxon>Fungi</taxon>
        <taxon>Dikarya</taxon>
        <taxon>Ascomycota</taxon>
        <taxon>Pezizomycotina</taxon>
        <taxon>Eurotiomycetes</taxon>
        <taxon>Eurotiomycetidae</taxon>
        <taxon>Eurotiales</taxon>
        <taxon>Aspergillaceae</taxon>
        <taxon>Penicillium</taxon>
    </lineage>
</organism>
<protein>
    <submittedName>
        <fullName evidence="1">Genomic scaffold, ProqFM164S02</fullName>
    </submittedName>
</protein>
<dbReference type="Proteomes" id="UP000030686">
    <property type="component" value="Unassembled WGS sequence"/>
</dbReference>
<dbReference type="EMBL" id="HG792016">
    <property type="protein sequence ID" value="CDM32619.1"/>
    <property type="molecule type" value="Genomic_DNA"/>
</dbReference>
<evidence type="ECO:0000313" key="2">
    <source>
        <dbReference type="Proteomes" id="UP000030686"/>
    </source>
</evidence>
<dbReference type="OrthoDB" id="4367900at2759"/>
<name>W6QEI9_PENRF</name>
<dbReference type="AlphaFoldDB" id="W6QEI9"/>
<sequence>MQDLARQGLVMALQQRAVTYPWCWGPVFEYSKVFEGKTYIHKCHHPKNLSSDILPQLWKVQASILWDHKRAVQALCNGVGSTLEASDLRAHSVDELEP</sequence>
<proteinExistence type="predicted"/>
<gene>
    <name evidence="1" type="ORF">PROQFM164_S02g002770</name>
</gene>
<reference evidence="1" key="1">
    <citation type="journal article" date="2014" name="Nat. Commun.">
        <title>Multiple recent horizontal transfers of a large genomic region in cheese making fungi.</title>
        <authorList>
            <person name="Cheeseman K."/>
            <person name="Ropars J."/>
            <person name="Renault P."/>
            <person name="Dupont J."/>
            <person name="Gouzy J."/>
            <person name="Branca A."/>
            <person name="Abraham A.L."/>
            <person name="Ceppi M."/>
            <person name="Conseiller E."/>
            <person name="Debuchy R."/>
            <person name="Malagnac F."/>
            <person name="Goarin A."/>
            <person name="Silar P."/>
            <person name="Lacoste S."/>
            <person name="Sallet E."/>
            <person name="Bensimon A."/>
            <person name="Giraud T."/>
            <person name="Brygoo Y."/>
        </authorList>
    </citation>
    <scope>NUCLEOTIDE SEQUENCE [LARGE SCALE GENOMIC DNA]</scope>
    <source>
        <strain evidence="1">FM164</strain>
    </source>
</reference>
<evidence type="ECO:0000313" key="1">
    <source>
        <dbReference type="EMBL" id="CDM32619.1"/>
    </source>
</evidence>